<dbReference type="PROSITE" id="PS00107">
    <property type="entry name" value="PROTEIN_KINASE_ATP"/>
    <property type="match status" value="1"/>
</dbReference>
<dbReference type="Gene3D" id="1.10.510.10">
    <property type="entry name" value="Transferase(Phosphotransferase) domain 1"/>
    <property type="match status" value="1"/>
</dbReference>
<evidence type="ECO:0000313" key="5">
    <source>
        <dbReference type="EMBL" id="OOV87989.1"/>
    </source>
</evidence>
<proteinExistence type="predicted"/>
<organism evidence="5 6">
    <name type="scientific">Oceanospirillum linum</name>
    <dbReference type="NCBI Taxonomy" id="966"/>
    <lineage>
        <taxon>Bacteria</taxon>
        <taxon>Pseudomonadati</taxon>
        <taxon>Pseudomonadota</taxon>
        <taxon>Gammaproteobacteria</taxon>
        <taxon>Oceanospirillales</taxon>
        <taxon>Oceanospirillaceae</taxon>
        <taxon>Oceanospirillum</taxon>
    </lineage>
</organism>
<comment type="caution">
    <text evidence="5">The sequence shown here is derived from an EMBL/GenBank/DDBJ whole genome shotgun (WGS) entry which is preliminary data.</text>
</comment>
<keyword evidence="6" id="KW-1185">Reference proteome</keyword>
<dbReference type="EMBL" id="MTSD02000001">
    <property type="protein sequence ID" value="OOV87989.1"/>
    <property type="molecule type" value="Genomic_DNA"/>
</dbReference>
<dbReference type="PANTHER" id="PTHR24361:SF846">
    <property type="entry name" value="SERINE_THREONINE-PROTEIN KINASE DDB_G0291918-RELATED"/>
    <property type="match status" value="1"/>
</dbReference>
<evidence type="ECO:0000256" key="1">
    <source>
        <dbReference type="ARBA" id="ARBA00022741"/>
    </source>
</evidence>
<dbReference type="SMART" id="SM00220">
    <property type="entry name" value="S_TKc"/>
    <property type="match status" value="1"/>
</dbReference>
<dbReference type="AlphaFoldDB" id="A0A1T1HDQ5"/>
<dbReference type="InterPro" id="IPR053235">
    <property type="entry name" value="Ser_Thr_kinase"/>
</dbReference>
<dbReference type="InterPro" id="IPR017441">
    <property type="entry name" value="Protein_kinase_ATP_BS"/>
</dbReference>
<keyword evidence="5" id="KW-0808">Transferase</keyword>
<dbReference type="Pfam" id="PF00069">
    <property type="entry name" value="Pkinase"/>
    <property type="match status" value="1"/>
</dbReference>
<dbReference type="RefSeq" id="WP_077242399.1">
    <property type="nucleotide sequence ID" value="NZ_FXTS01000001.1"/>
</dbReference>
<dbReference type="InterPro" id="IPR008271">
    <property type="entry name" value="Ser/Thr_kinase_AS"/>
</dbReference>
<keyword evidence="2 3" id="KW-0067">ATP-binding</keyword>
<dbReference type="PROSITE" id="PS50011">
    <property type="entry name" value="PROTEIN_KINASE_DOM"/>
    <property type="match status" value="1"/>
</dbReference>
<evidence type="ECO:0000256" key="3">
    <source>
        <dbReference type="PROSITE-ProRule" id="PRU10141"/>
    </source>
</evidence>
<dbReference type="STRING" id="966.BTA35_0200030"/>
<dbReference type="GO" id="GO:0004674">
    <property type="term" value="F:protein serine/threonine kinase activity"/>
    <property type="evidence" value="ECO:0007669"/>
    <property type="project" value="UniProtKB-KW"/>
</dbReference>
<gene>
    <name evidence="5" type="ORF">BTA35_0200030</name>
</gene>
<dbReference type="InterPro" id="IPR011009">
    <property type="entry name" value="Kinase-like_dom_sf"/>
</dbReference>
<dbReference type="GO" id="GO:0005737">
    <property type="term" value="C:cytoplasm"/>
    <property type="evidence" value="ECO:0007669"/>
    <property type="project" value="TreeGrafter"/>
</dbReference>
<dbReference type="Gene3D" id="3.30.200.20">
    <property type="entry name" value="Phosphorylase Kinase, domain 1"/>
    <property type="match status" value="1"/>
</dbReference>
<reference evidence="5" key="1">
    <citation type="submission" date="2017-02" db="EMBL/GenBank/DDBJ databases">
        <title>Draft Genome Sequence of the Salt Water Bacterium Oceanospirillum linum ATCC 11336.</title>
        <authorList>
            <person name="Trachtenberg A.M."/>
            <person name="Carney J.G."/>
            <person name="Linnane J.D."/>
            <person name="Rheaume B.A."/>
            <person name="Pitts N.L."/>
            <person name="Mykles D.L."/>
            <person name="Maclea K.S."/>
        </authorList>
    </citation>
    <scope>NUCLEOTIDE SEQUENCE [LARGE SCALE GENOMIC DNA]</scope>
    <source>
        <strain evidence="5">ATCC 11336</strain>
    </source>
</reference>
<dbReference type="SUPFAM" id="SSF56112">
    <property type="entry name" value="Protein kinase-like (PK-like)"/>
    <property type="match status" value="1"/>
</dbReference>
<dbReference type="Proteomes" id="UP000190064">
    <property type="component" value="Unassembled WGS sequence"/>
</dbReference>
<accession>A0A1T1HDQ5</accession>
<dbReference type="PANTHER" id="PTHR24361">
    <property type="entry name" value="MITOGEN-ACTIVATED KINASE KINASE KINASE"/>
    <property type="match status" value="1"/>
</dbReference>
<protein>
    <submittedName>
        <fullName evidence="5">Serine/threonine protein kinase</fullName>
    </submittedName>
</protein>
<name>A0A1T1HDQ5_OCELI</name>
<evidence type="ECO:0000256" key="2">
    <source>
        <dbReference type="ARBA" id="ARBA00022840"/>
    </source>
</evidence>
<dbReference type="PROSITE" id="PS00108">
    <property type="entry name" value="PROTEIN_KINASE_ST"/>
    <property type="match status" value="1"/>
</dbReference>
<sequence length="625" mass="71508">MPENTAAKTNNKTEYDSQLQHFYINEEQSIYLMSHQDAQKIKDWVDLCESQLRQHGFSQIEFIGKGAYGFVFGGLSPAGNHYVFKFSRINLPQHIQDRLEEEAWMQQQLDHDNIPAVIEYTRIKKQSILIMERAKGMDLEQFSLKHGPLPPRLVVSIAAQLRDILWAMRTFQEQSPDGQGDIKPIVHGDIKPSNVVIDPETETVKLIDWGSSVFAQLDSQGQPVGDTGINMMSADHQHTNAKLGDVYFIGEEQLNGTLSSPRFDEQGTAGTLYAIASGQSCRYGHKAIPATALGLPIEFARTLQTLLDDDPRKRQQAGDYFIREMPRMRHLVFGEDQWPSHKPLVPVWSHQKTVAIDTVVYNSRKTFLREEQQDHYLADVNDVELEKYYKNFMHGMGKTERAFLASISRLGKYPLVGGLGIHWDEKGVHIDSSLNLYEPELQPAFTAAVNNMVHLARSIHRVGIFKCCMFNARVTLHMEQDNPDKPFKAPDNAEIPFEVTPAPPVEEPSRLHSYFEDGEDPEELLVLPDPIRKQVERLNQIRHTGCIIFESLPRHLKLHSYYVLLDESKEEEFRDALRIILENIPLIDGQGISGFMKLPYKNTRSFSHLECQPDHFYPRNPKEQL</sequence>
<feature type="binding site" evidence="3">
    <location>
        <position position="85"/>
    </location>
    <ligand>
        <name>ATP</name>
        <dbReference type="ChEBI" id="CHEBI:30616"/>
    </ligand>
</feature>
<keyword evidence="1 3" id="KW-0547">Nucleotide-binding</keyword>
<evidence type="ECO:0000313" key="6">
    <source>
        <dbReference type="Proteomes" id="UP000190064"/>
    </source>
</evidence>
<feature type="domain" description="Protein kinase" evidence="4">
    <location>
        <begin position="57"/>
        <end position="333"/>
    </location>
</feature>
<evidence type="ECO:0000259" key="4">
    <source>
        <dbReference type="PROSITE" id="PS50011"/>
    </source>
</evidence>
<dbReference type="InterPro" id="IPR000719">
    <property type="entry name" value="Prot_kinase_dom"/>
</dbReference>
<dbReference type="GO" id="GO:0005524">
    <property type="term" value="F:ATP binding"/>
    <property type="evidence" value="ECO:0007669"/>
    <property type="project" value="UniProtKB-UniRule"/>
</dbReference>
<keyword evidence="5" id="KW-0723">Serine/threonine-protein kinase</keyword>
<keyword evidence="5" id="KW-0418">Kinase</keyword>